<evidence type="ECO:0000313" key="2">
    <source>
        <dbReference type="Proteomes" id="UP001597459"/>
    </source>
</evidence>
<gene>
    <name evidence="1" type="ORF">ACFSTE_13000</name>
</gene>
<protein>
    <submittedName>
        <fullName evidence="1">DUF4249 domain-containing protein</fullName>
    </submittedName>
</protein>
<keyword evidence="2" id="KW-1185">Reference proteome</keyword>
<dbReference type="InterPro" id="IPR025345">
    <property type="entry name" value="DUF4249"/>
</dbReference>
<name>A0ABW5NBF3_9FLAO</name>
<dbReference type="RefSeq" id="WP_378253454.1">
    <property type="nucleotide sequence ID" value="NZ_JBHSJV010000001.1"/>
</dbReference>
<evidence type="ECO:0000313" key="1">
    <source>
        <dbReference type="EMBL" id="MFD2591750.1"/>
    </source>
</evidence>
<reference evidence="2" key="1">
    <citation type="journal article" date="2019" name="Int. J. Syst. Evol. Microbiol.">
        <title>The Global Catalogue of Microorganisms (GCM) 10K type strain sequencing project: providing services to taxonomists for standard genome sequencing and annotation.</title>
        <authorList>
            <consortium name="The Broad Institute Genomics Platform"/>
            <consortium name="The Broad Institute Genome Sequencing Center for Infectious Disease"/>
            <person name="Wu L."/>
            <person name="Ma J."/>
        </authorList>
    </citation>
    <scope>NUCLEOTIDE SEQUENCE [LARGE SCALE GENOMIC DNA]</scope>
    <source>
        <strain evidence="2">KCTC 42423</strain>
    </source>
</reference>
<dbReference type="Pfam" id="PF14054">
    <property type="entry name" value="DUF4249"/>
    <property type="match status" value="1"/>
</dbReference>
<dbReference type="EMBL" id="JBHULX010000022">
    <property type="protein sequence ID" value="MFD2591750.1"/>
    <property type="molecule type" value="Genomic_DNA"/>
</dbReference>
<accession>A0ABW5NBF3</accession>
<proteinExistence type="predicted"/>
<sequence length="388" mass="44567">MKKIIKIIPICVILSFLQISCTEPFEIKTFDFTDVLVVESSITNEVKKQVVKLTRTSALEGKDIIYENNADVIVEASNGEVFTFSQDSTKAYVSDKAFKAMPGTMYTLTIRTSDGNQYKSETVETPQTVAIERVYPEVIATNGKEEVQVLVDSYDKTGKAKYFRYEYEETYKVQPPYPSSYITTIKNYDSIALTFDIDYKLRVWDKVCYSKTKYSKGINQTATSELNENRVYRFPVRKIDKNSIMIKERYSILVKQYIQSLEAYTFYKKMKELGSVEGLLTQSQPGYLPGNINSKNNPDEKVLGYFEISPVSMKRIFFDHLELNIEEPDFIADCVKVVPEKRLQIISLLNSGFQVIEITMTGDPIFMQELCTVCTDISTETKPDFWKD</sequence>
<comment type="caution">
    <text evidence="1">The sequence shown here is derived from an EMBL/GenBank/DDBJ whole genome shotgun (WGS) entry which is preliminary data.</text>
</comment>
<organism evidence="1 2">
    <name type="scientific">Aquimarina hainanensis</name>
    <dbReference type="NCBI Taxonomy" id="1578017"/>
    <lineage>
        <taxon>Bacteria</taxon>
        <taxon>Pseudomonadati</taxon>
        <taxon>Bacteroidota</taxon>
        <taxon>Flavobacteriia</taxon>
        <taxon>Flavobacteriales</taxon>
        <taxon>Flavobacteriaceae</taxon>
        <taxon>Aquimarina</taxon>
    </lineage>
</organism>
<dbReference type="Proteomes" id="UP001597459">
    <property type="component" value="Unassembled WGS sequence"/>
</dbReference>